<dbReference type="EMBL" id="CAEZZP010000142">
    <property type="protein sequence ID" value="CAB4784492.1"/>
    <property type="molecule type" value="Genomic_DNA"/>
</dbReference>
<feature type="transmembrane region" description="Helical" evidence="1">
    <location>
        <begin position="21"/>
        <end position="42"/>
    </location>
</feature>
<keyword evidence="1" id="KW-0472">Membrane</keyword>
<evidence type="ECO:0000313" key="2">
    <source>
        <dbReference type="EMBL" id="CAB4784492.1"/>
    </source>
</evidence>
<evidence type="ECO:0000313" key="4">
    <source>
        <dbReference type="EMBL" id="CAB5033925.1"/>
    </source>
</evidence>
<organism evidence="2">
    <name type="scientific">freshwater metagenome</name>
    <dbReference type="NCBI Taxonomy" id="449393"/>
    <lineage>
        <taxon>unclassified sequences</taxon>
        <taxon>metagenomes</taxon>
        <taxon>ecological metagenomes</taxon>
    </lineage>
</organism>
<feature type="transmembrane region" description="Helical" evidence="1">
    <location>
        <begin position="226"/>
        <end position="244"/>
    </location>
</feature>
<name>A0A6J6WHP1_9ZZZZ</name>
<protein>
    <submittedName>
        <fullName evidence="2">Unannotated protein</fullName>
    </submittedName>
</protein>
<proteinExistence type="predicted"/>
<dbReference type="AlphaFoldDB" id="A0A6J6WHP1"/>
<dbReference type="Pfam" id="PF12730">
    <property type="entry name" value="ABC2_membrane_4"/>
    <property type="match status" value="1"/>
</dbReference>
<feature type="transmembrane region" description="Helical" evidence="1">
    <location>
        <begin position="171"/>
        <end position="194"/>
    </location>
</feature>
<accession>A0A6J6WHP1</accession>
<keyword evidence="1" id="KW-0812">Transmembrane</keyword>
<feature type="transmembrane region" description="Helical" evidence="1">
    <location>
        <begin position="48"/>
        <end position="74"/>
    </location>
</feature>
<gene>
    <name evidence="2" type="ORF">UFOPK2880_01658</name>
    <name evidence="3" type="ORF">UFOPK3304_01850</name>
    <name evidence="4" type="ORF">UFOPK4134_01289</name>
</gene>
<keyword evidence="1" id="KW-1133">Transmembrane helix</keyword>
<dbReference type="PANTHER" id="PTHR37305">
    <property type="entry name" value="INTEGRAL MEMBRANE PROTEIN-RELATED"/>
    <property type="match status" value="1"/>
</dbReference>
<evidence type="ECO:0000313" key="3">
    <source>
        <dbReference type="EMBL" id="CAB4883225.1"/>
    </source>
</evidence>
<dbReference type="EMBL" id="CAFBPS010000108">
    <property type="protein sequence ID" value="CAB5033925.1"/>
    <property type="molecule type" value="Genomic_DNA"/>
</dbReference>
<feature type="transmembrane region" description="Helical" evidence="1">
    <location>
        <begin position="95"/>
        <end position="117"/>
    </location>
</feature>
<dbReference type="PANTHER" id="PTHR37305:SF1">
    <property type="entry name" value="MEMBRANE PROTEIN"/>
    <property type="match status" value="1"/>
</dbReference>
<feature type="transmembrane region" description="Helical" evidence="1">
    <location>
        <begin position="143"/>
        <end position="164"/>
    </location>
</feature>
<dbReference type="EMBL" id="CAFBLJ010000163">
    <property type="protein sequence ID" value="CAB4883225.1"/>
    <property type="molecule type" value="Genomic_DNA"/>
</dbReference>
<sequence length="249" mass="26630">MISLIRSEWLKLRTVRSNITMTCFAVLLPLAITLLTTAFIGIDSVDDATVSAVLLGSGSLSVLLFGIIGVLAITQEYSQGTIRLTLAANPRRTRVYVAKAIVLAILSGGLTAFIVLVGNNVGEAILDSRGAVGKLSNSDMGQAYLGMIALSVVVSLLGMAIGTLTRNPPSAVTILVLWPLLLESLIGGLLSIAISDEIFKWMPFQTGLNSLRLEDSDMDFGRWGSVGYFGLWVLALSLFAHTVFKRRDA</sequence>
<reference evidence="2" key="1">
    <citation type="submission" date="2020-05" db="EMBL/GenBank/DDBJ databases">
        <authorList>
            <person name="Chiriac C."/>
            <person name="Salcher M."/>
            <person name="Ghai R."/>
            <person name="Kavagutti S V."/>
        </authorList>
    </citation>
    <scope>NUCLEOTIDE SEQUENCE</scope>
</reference>
<evidence type="ECO:0000256" key="1">
    <source>
        <dbReference type="SAM" id="Phobius"/>
    </source>
</evidence>